<dbReference type="SUPFAM" id="SSF46785">
    <property type="entry name" value="Winged helix' DNA-binding domain"/>
    <property type="match status" value="1"/>
</dbReference>
<evidence type="ECO:0000313" key="23">
    <source>
        <dbReference type="EMBL" id="ECB5761621.1"/>
    </source>
</evidence>
<dbReference type="PANTHER" id="PTHR22683:SF41">
    <property type="entry name" value="DNA TRANSLOCASE FTSK"/>
    <property type="match status" value="1"/>
</dbReference>
<feature type="compositionally biased region" description="Low complexity" evidence="16">
    <location>
        <begin position="827"/>
        <end position="837"/>
    </location>
</feature>
<evidence type="ECO:0000259" key="18">
    <source>
        <dbReference type="PROSITE" id="PS50901"/>
    </source>
</evidence>
<feature type="region of interest" description="Disordered" evidence="16">
    <location>
        <begin position="357"/>
        <end position="485"/>
    </location>
</feature>
<evidence type="ECO:0000313" key="21">
    <source>
        <dbReference type="EMBL" id="EBY8844197.1"/>
    </source>
</evidence>
<evidence type="ECO:0000313" key="24">
    <source>
        <dbReference type="EMBL" id="ECS4603540.1"/>
    </source>
</evidence>
<dbReference type="Pfam" id="PF01580">
    <property type="entry name" value="FtsK_SpoIIIE"/>
    <property type="match status" value="1"/>
</dbReference>
<dbReference type="NCBIfam" id="NF007615">
    <property type="entry name" value="PRK10263.1"/>
    <property type="match status" value="1"/>
</dbReference>
<evidence type="ECO:0000313" key="26">
    <source>
        <dbReference type="EMBL" id="HAB4203248.1"/>
    </source>
</evidence>
<comment type="subcellular location">
    <subcellularLocation>
        <location evidence="1">Cell inner membrane</location>
        <topology evidence="1">Multi-pass membrane protein</topology>
    </subcellularLocation>
</comment>
<evidence type="ECO:0000256" key="10">
    <source>
        <dbReference type="ARBA" id="ARBA00022840"/>
    </source>
</evidence>
<feature type="transmembrane region" description="Helical" evidence="17">
    <location>
        <begin position="75"/>
        <end position="98"/>
    </location>
</feature>
<keyword evidence="14" id="KW-0131">Cell cycle</keyword>
<evidence type="ECO:0000313" key="29">
    <source>
        <dbReference type="EMBL" id="HAE3913763.1"/>
    </source>
</evidence>
<dbReference type="PROSITE" id="PS50901">
    <property type="entry name" value="FTSK"/>
    <property type="match status" value="1"/>
</dbReference>
<feature type="transmembrane region" description="Helical" evidence="17">
    <location>
        <begin position="165"/>
        <end position="184"/>
    </location>
</feature>
<evidence type="ECO:0000313" key="32">
    <source>
        <dbReference type="EMBL" id="HAE7491105.1"/>
    </source>
</evidence>
<dbReference type="EMBL" id="DAAGRA010000001">
    <property type="protein sequence ID" value="HAB4203248.1"/>
    <property type="molecule type" value="Genomic_DNA"/>
</dbReference>
<feature type="region of interest" description="Disordered" evidence="16">
    <location>
        <begin position="1233"/>
        <end position="1252"/>
    </location>
</feature>
<feature type="compositionally biased region" description="Low complexity" evidence="16">
    <location>
        <begin position="743"/>
        <end position="807"/>
    </location>
</feature>
<dbReference type="EMBL" id="DAAWIQ010000041">
    <property type="protein sequence ID" value="HAF8049174.1"/>
    <property type="molecule type" value="Genomic_DNA"/>
</dbReference>
<dbReference type="FunFam" id="1.10.10.10:FF:000268">
    <property type="entry name" value="DNA translocase FtsK"/>
    <property type="match status" value="1"/>
</dbReference>
<evidence type="ECO:0000313" key="19">
    <source>
        <dbReference type="EMBL" id="EBX5963209.1"/>
    </source>
</evidence>
<dbReference type="EMBL" id="DAASSV010000014">
    <property type="protein sequence ID" value="HAE6891735.1"/>
    <property type="molecule type" value="Genomic_DNA"/>
</dbReference>
<evidence type="ECO:0000256" key="17">
    <source>
        <dbReference type="SAM" id="Phobius"/>
    </source>
</evidence>
<evidence type="ECO:0000256" key="5">
    <source>
        <dbReference type="ARBA" id="ARBA00022519"/>
    </source>
</evidence>
<evidence type="ECO:0000313" key="33">
    <source>
        <dbReference type="EMBL" id="HAE7654464.1"/>
    </source>
</evidence>
<dbReference type="EMBL" id="AAHLSJ010000028">
    <property type="protein sequence ID" value="EBX5963209.1"/>
    <property type="molecule type" value="Genomic_DNA"/>
</dbReference>
<dbReference type="FunFam" id="3.40.50.300:FF:000209">
    <property type="entry name" value="Cell division protein FtsK"/>
    <property type="match status" value="1"/>
</dbReference>
<evidence type="ECO:0000256" key="4">
    <source>
        <dbReference type="ARBA" id="ARBA00022475"/>
    </source>
</evidence>
<evidence type="ECO:0000256" key="14">
    <source>
        <dbReference type="ARBA" id="ARBA00023306"/>
    </source>
</evidence>
<evidence type="ECO:0000313" key="38">
    <source>
        <dbReference type="EMBL" id="QDG12863.1"/>
    </source>
</evidence>
<dbReference type="Pfam" id="PF13491">
    <property type="entry name" value="FtsK_4TM"/>
    <property type="match status" value="1"/>
</dbReference>
<evidence type="ECO:0000313" key="25">
    <source>
        <dbReference type="EMBL" id="ECV1776343.1"/>
    </source>
</evidence>
<evidence type="ECO:0000256" key="16">
    <source>
        <dbReference type="SAM" id="MobiDB-lite"/>
    </source>
</evidence>
<dbReference type="EMBL" id="AAHPJF010000025">
    <property type="protein sequence ID" value="EBY8844197.1"/>
    <property type="molecule type" value="Genomic_DNA"/>
</dbReference>
<accession>A0A3V4QD61</accession>
<dbReference type="InterPro" id="IPR036390">
    <property type="entry name" value="WH_DNA-bd_sf"/>
</dbReference>
<feature type="transmembrane region" description="Helical" evidence="17">
    <location>
        <begin position="25"/>
        <end position="44"/>
    </location>
</feature>
<keyword evidence="5" id="KW-0997">Cell inner membrane</keyword>
<reference evidence="23" key="5">
    <citation type="submission" date="2019-02" db="EMBL/GenBank/DDBJ databases">
        <authorList>
            <consortium name="GenomeTrakr network: Whole genome sequencing for foodborne pathogen traceback"/>
        </authorList>
    </citation>
    <scope>NUCLEOTIDE SEQUENCE</scope>
    <source>
        <strain evidence="23">FSIS21923587</strain>
    </source>
</reference>
<dbReference type="Pfam" id="PF17854">
    <property type="entry name" value="FtsK_alpha"/>
    <property type="match status" value="1"/>
</dbReference>
<evidence type="ECO:0000256" key="6">
    <source>
        <dbReference type="ARBA" id="ARBA00022618"/>
    </source>
</evidence>
<evidence type="ECO:0000313" key="31">
    <source>
        <dbReference type="EMBL" id="HAE6891735.1"/>
    </source>
</evidence>
<keyword evidence="8 15" id="KW-0547">Nucleotide-binding</keyword>
<evidence type="ECO:0000256" key="8">
    <source>
        <dbReference type="ARBA" id="ARBA00022741"/>
    </source>
</evidence>
<keyword evidence="6" id="KW-0132">Cell division</keyword>
<dbReference type="EMBL" id="DAASYH010000022">
    <property type="protein sequence ID" value="HAE7491105.1"/>
    <property type="molecule type" value="Genomic_DNA"/>
</dbReference>
<keyword evidence="4" id="KW-1003">Cell membrane</keyword>
<keyword evidence="12" id="KW-0238">DNA-binding</keyword>
<dbReference type="PANTHER" id="PTHR22683">
    <property type="entry name" value="SPORULATION PROTEIN RELATED"/>
    <property type="match status" value="1"/>
</dbReference>
<evidence type="ECO:0000256" key="7">
    <source>
        <dbReference type="ARBA" id="ARBA00022692"/>
    </source>
</evidence>
<feature type="region of interest" description="Disordered" evidence="16">
    <location>
        <begin position="635"/>
        <end position="840"/>
    </location>
</feature>
<reference evidence="26" key="1">
    <citation type="journal article" date="2018" name="Genome Biol.">
        <title>SKESA: strategic k-mer extension for scrupulous assemblies.</title>
        <authorList>
            <person name="Souvorov A."/>
            <person name="Agarwala R."/>
            <person name="Lipman D.J."/>
        </authorList>
    </citation>
    <scope>NUCLEOTIDE SEQUENCE</scope>
    <source>
        <strain evidence="32">09-1256</strain>
        <strain evidence="33">09-3668</strain>
        <strain evidence="28">11-2928</strain>
        <strain evidence="30">11-3213</strain>
        <strain evidence="27">12-4001</strain>
        <strain evidence="36">12-5711</strain>
        <strain evidence="35">12-6442</strain>
        <strain evidence="31">13-1896</strain>
        <strain evidence="34">13-6862</strain>
        <strain evidence="37">CDC B2637</strain>
        <strain evidence="29">M201</strain>
        <strain evidence="26">Salmonella enterica</strain>
    </source>
</reference>
<evidence type="ECO:0000256" key="9">
    <source>
        <dbReference type="ARBA" id="ARBA00022829"/>
    </source>
</evidence>
<dbReference type="Gene3D" id="1.10.10.10">
    <property type="entry name" value="Winged helix-like DNA-binding domain superfamily/Winged helix DNA-binding domain"/>
    <property type="match status" value="1"/>
</dbReference>
<dbReference type="EMBL" id="AAKJQW010000015">
    <property type="protein sequence ID" value="ECS4603540.1"/>
    <property type="molecule type" value="Genomic_DNA"/>
</dbReference>
<name>A0A3V4QD61_SALTH</name>
<reference evidence="25" key="3">
    <citation type="submission" date="2018-08" db="EMBL/GenBank/DDBJ databases">
        <authorList>
            <consortium name="NARMS: The National Antimicrobial Resistance Monitoring System"/>
        </authorList>
    </citation>
    <scope>NUCLEOTIDE SEQUENCE</scope>
    <source>
        <strain evidence="25">CVM N17S021</strain>
        <strain evidence="24">CVM N42334</strain>
    </source>
</reference>
<dbReference type="EMBL" id="CP041171">
    <property type="protein sequence ID" value="QDG12863.1"/>
    <property type="molecule type" value="Genomic_DNA"/>
</dbReference>
<dbReference type="Gene3D" id="3.40.50.300">
    <property type="entry name" value="P-loop containing nucleotide triphosphate hydrolases"/>
    <property type="match status" value="1"/>
</dbReference>
<dbReference type="EMBL" id="DAAUAA010000058">
    <property type="protein sequence ID" value="HAF0805651.1"/>
    <property type="molecule type" value="Genomic_DNA"/>
</dbReference>
<dbReference type="EMBL" id="AAKSOW010000002">
    <property type="protein sequence ID" value="ECV1776343.1"/>
    <property type="molecule type" value="Genomic_DNA"/>
</dbReference>
<dbReference type="InterPro" id="IPR025199">
    <property type="entry name" value="FtsK_4TM"/>
</dbReference>
<dbReference type="SMART" id="SM00843">
    <property type="entry name" value="Ftsk_gamma"/>
    <property type="match status" value="1"/>
</dbReference>
<keyword evidence="7 17" id="KW-0812">Transmembrane</keyword>
<evidence type="ECO:0000313" key="36">
    <source>
        <dbReference type="EMBL" id="HAF7475093.1"/>
    </source>
</evidence>
<evidence type="ECO:0000313" key="27">
    <source>
        <dbReference type="EMBL" id="HAE2589792.1"/>
    </source>
</evidence>
<gene>
    <name evidence="25" type="primary">ftsK</name>
    <name evidence="24" type="ORF">A9W32_10395</name>
    <name evidence="20" type="ORF">D4478_23085</name>
    <name evidence="21" type="ORF">D6S79_20615</name>
    <name evidence="19" type="ORF">DSR63_23235</name>
    <name evidence="25" type="ORF">DYM67_05110</name>
    <name evidence="22" type="ORF">EJV78_20500</name>
    <name evidence="23" type="ORF">EZK65_22050</name>
    <name evidence="38" type="ORF">FKO09_14755</name>
    <name evidence="27" type="ORF">G3326_002806</name>
    <name evidence="28" type="ORF">G3983_004163</name>
    <name evidence="29" type="ORF">G4A86_003099</name>
    <name evidence="30" type="ORF">G4I73_002895</name>
    <name evidence="31" type="ORF">G4L29_004330</name>
    <name evidence="32" type="ORF">G4P18_002851</name>
    <name evidence="33" type="ORF">G4P33_003607</name>
    <name evidence="34" type="ORF">G4Y43_002040</name>
    <name evidence="36" type="ORF">G9261_001856</name>
    <name evidence="35" type="ORF">G9W53_003432</name>
    <name evidence="26" type="ORF">GBX40_00065</name>
    <name evidence="37" type="ORF">GND57_004448</name>
</gene>
<dbReference type="EMBL" id="DAATPK010000004">
    <property type="protein sequence ID" value="HAE9037891.1"/>
    <property type="molecule type" value="Genomic_DNA"/>
</dbReference>
<dbReference type="EMBL" id="DAARRU010000016">
    <property type="protein sequence ID" value="HAE3680708.1"/>
    <property type="molecule type" value="Genomic_DNA"/>
</dbReference>
<keyword evidence="9" id="KW-0159">Chromosome partition</keyword>
<evidence type="ECO:0000256" key="11">
    <source>
        <dbReference type="ARBA" id="ARBA00022989"/>
    </source>
</evidence>
<dbReference type="InterPro" id="IPR027417">
    <property type="entry name" value="P-loop_NTPase"/>
</dbReference>
<dbReference type="InterPro" id="IPR002543">
    <property type="entry name" value="FtsK_dom"/>
</dbReference>
<keyword evidence="10 15" id="KW-0067">ATP-binding</keyword>
<evidence type="ECO:0000313" key="30">
    <source>
        <dbReference type="EMBL" id="HAE6164073.1"/>
    </source>
</evidence>
<dbReference type="Pfam" id="PF09397">
    <property type="entry name" value="FtsK_gamma"/>
    <property type="match status" value="1"/>
</dbReference>
<dbReference type="EMBL" id="DAASMU010000047">
    <property type="protein sequence ID" value="HAE6164073.1"/>
    <property type="molecule type" value="Genomic_DNA"/>
</dbReference>
<dbReference type="Proteomes" id="UP000839898">
    <property type="component" value="Unassembled WGS sequence"/>
</dbReference>
<dbReference type="InterPro" id="IPR041027">
    <property type="entry name" value="FtsK_alpha"/>
</dbReference>
<feature type="transmembrane region" description="Helical" evidence="17">
    <location>
        <begin position="137"/>
        <end position="158"/>
    </location>
</feature>
<dbReference type="EMBL" id="DAARIS010000030">
    <property type="protein sequence ID" value="HAE2589792.1"/>
    <property type="molecule type" value="Genomic_DNA"/>
</dbReference>
<evidence type="ECO:0000313" key="35">
    <source>
        <dbReference type="EMBL" id="HAF0805651.1"/>
    </source>
</evidence>
<comment type="similarity">
    <text evidence="2">Belongs to the FtsK/SpoIIIE/SftA family.</text>
</comment>
<dbReference type="GO" id="GO:0005524">
    <property type="term" value="F:ATP binding"/>
    <property type="evidence" value="ECO:0007669"/>
    <property type="project" value="UniProtKB-UniRule"/>
</dbReference>
<evidence type="ECO:0000313" key="28">
    <source>
        <dbReference type="EMBL" id="HAE3680708.1"/>
    </source>
</evidence>
<dbReference type="EMBL" id="AAHYAC010000025">
    <property type="protein sequence ID" value="ECB5761621.1"/>
    <property type="molecule type" value="Genomic_DNA"/>
</dbReference>
<evidence type="ECO:0000313" key="34">
    <source>
        <dbReference type="EMBL" id="HAE9037891.1"/>
    </source>
</evidence>
<evidence type="ECO:0000313" key="20">
    <source>
        <dbReference type="EMBL" id="EBY5099138.1"/>
    </source>
</evidence>
<evidence type="ECO:0000256" key="1">
    <source>
        <dbReference type="ARBA" id="ARBA00004429"/>
    </source>
</evidence>
<feature type="compositionally biased region" description="Low complexity" evidence="16">
    <location>
        <begin position="668"/>
        <end position="677"/>
    </location>
</feature>
<feature type="compositionally biased region" description="Polar residues" evidence="16">
    <location>
        <begin position="385"/>
        <end position="395"/>
    </location>
</feature>
<dbReference type="FunFam" id="3.30.980.40:FF:000001">
    <property type="entry name" value="DNA translocase FtsK"/>
    <property type="match status" value="1"/>
</dbReference>
<reference evidence="27" key="2">
    <citation type="submission" date="2018-07" db="EMBL/GenBank/DDBJ databases">
        <authorList>
            <consortium name="NCBI Pathogen Detection Project"/>
        </authorList>
    </citation>
    <scope>NUCLEOTIDE SEQUENCE</scope>
    <source>
        <strain evidence="32">09-1256</strain>
        <strain evidence="33">09-3668</strain>
        <strain evidence="28">11-2928</strain>
        <strain evidence="30">11-3213</strain>
        <strain evidence="27">12-4001</strain>
        <strain evidence="36">12-5711</strain>
        <strain evidence="35">12-6442</strain>
        <strain evidence="31">13-1896</strain>
        <strain evidence="34">13-6862</strain>
        <strain evidence="37">CDC B2637</strain>
        <strain evidence="29">M201</strain>
        <strain evidence="26">Salmonella enterica</strain>
    </source>
</reference>
<feature type="region of interest" description="Disordered" evidence="16">
    <location>
        <begin position="562"/>
        <end position="590"/>
    </location>
</feature>
<feature type="binding site" evidence="15">
    <location>
        <begin position="982"/>
        <end position="989"/>
    </location>
    <ligand>
        <name>ATP</name>
        <dbReference type="ChEBI" id="CHEBI:30616"/>
    </ligand>
</feature>
<evidence type="ECO:0000313" key="37">
    <source>
        <dbReference type="EMBL" id="HAF8049174.1"/>
    </source>
</evidence>
<reference evidence="20" key="4">
    <citation type="submission" date="2018-09" db="EMBL/GenBank/DDBJ databases">
        <authorList>
            <person name="Ashton P.M."/>
            <person name="Dallman T."/>
            <person name="Nair S."/>
            <person name="De Pinna E."/>
            <person name="Peters T."/>
            <person name="Grant K."/>
        </authorList>
    </citation>
    <scope>NUCLEOTIDE SEQUENCE</scope>
    <source>
        <strain evidence="19">304615</strain>
        <strain evidence="20">586001</strain>
        <strain evidence="22">606212</strain>
        <strain evidence="21">607334</strain>
    </source>
</reference>
<sequence>MSQEYTEDKDVTLTKLSSGRRLLEALLILIALFAVWLMAALLSFNPSDPSWSQTAWHEPIHNLGGAPGAWLADTLFFIFGVMAYTIPVIIVGGCWFAWRHQSTDDYIDYFAVSLRLIGVLALILTSCGLAAINADDIWYFASGGVIGSLLSTTLQPLLHSSGGTIMLLCIWAAGLTLFTGWSWVSIAEKLGGWLLNILTFASNRTRRDDTWVDDEEYDDEYDEETDGVQRESRRARILRGALARRKRLAEKFSNPRGRQTDAALFSGKRMDDDEDIQYSARGVAADPDDVLFSGNRATQPEYDEYDPLLNGHSVTEPVAAAAAATAVTQTWAASADPIMQTPPMPGAEPVVAQPTVEWQPVPGPQTGEPVIAPAPEGYQPHPQYAQPQEAQSAPWQQPVPVASAPQYAATPATAAEYDSLAPQETQPQWQAPDAEQHWQPEPVYQPEPIAAEPSHMPPPVIEQPVATEPEPDTEETRPARPPLYYFEEVEEKRAREREQLAAWYQPIPEPVKENVPVKPTVSVAPSIPPVEAVAAAASLDAGIKSGALAAGAAAAAPAFSLATGGAPRPQVKEGIGPQLPRPNRVRVPTRRELASYGIKLPSQRIAEEKAREAELNQYETGAQLTDEEIDAMHQDELARQFAQSQQHRYGETYQHDTQQAEDDDTAAEAELARQFAASQQQRYSGEQPAGAQPFSLDDLDFSPMKVLVDEGPHEPLFTPGVMPESTPVQQPVAPQPQQPVAPQPQYQQPQQPVAPQPQYQQPQYQQPQQPVAPQPQYQQPQPQYQQPQQPVAPQPQYQQPQQPTAPQDSLIHPLLMRNGDSRPLQRPTTPLPSLDLLTPPPSEVEPVDTFALEQMARLVEARLADFRIKADVVNYSPGPVITRFELNLAPGVKAARISNLSRDLARSLSTVAVRVVEVIPGKPYVGLELPNKKRQTVYLREVLDNAKFRENPSPLTVVLGKDIAGDPVVADLAKMPHLLVAGTTGSGKSVGVNAMILSMLYKAQPEDVRFIMIDPKMLELSVYEGIPHLLTEVVTDMKDAANALRWSVNEMERRYKLMSALGVRNLAGYNEKIAEAARMGRPIPDPYWKPGDSMDVQHPVLEKLPYIVVLVDEFADLMMTVGKKVEELIARLAQKARAAGIHLVLATQRPSVDVITGLIKANIPTRIAFTVSSKIDSRTILDQGGAESLLGMGDMLYSGPNSTMPVRVHGAFVRDQEVHAVVQDWKARGRPQYVDGITSDSESEGGGGGFDGGEELDALFDQAVNFVTQKRKASISGVQRQFRIGYNRAARIIEQMEAQGIVSAQGHNGNREVLAPPPFE</sequence>
<dbReference type="InterPro" id="IPR036388">
    <property type="entry name" value="WH-like_DNA-bd_sf"/>
</dbReference>
<dbReference type="CDD" id="cd01127">
    <property type="entry name" value="TrwB_TraG_TraD_VirD4"/>
    <property type="match status" value="1"/>
</dbReference>
<dbReference type="EMBL" id="DAARTU010000013">
    <property type="protein sequence ID" value="HAE3913763.1"/>
    <property type="molecule type" value="Genomic_DNA"/>
</dbReference>
<dbReference type="Proteomes" id="UP000315348">
    <property type="component" value="Chromosome"/>
</dbReference>
<feature type="compositionally biased region" description="Low complexity" evidence="16">
    <location>
        <begin position="402"/>
        <end position="415"/>
    </location>
</feature>
<feature type="compositionally biased region" description="Pro residues" evidence="16">
    <location>
        <begin position="733"/>
        <end position="742"/>
    </location>
</feature>
<dbReference type="GO" id="GO:0005886">
    <property type="term" value="C:plasma membrane"/>
    <property type="evidence" value="ECO:0007669"/>
    <property type="project" value="UniProtKB-SubCell"/>
</dbReference>
<organism evidence="25">
    <name type="scientific">Salmonella thompson</name>
    <dbReference type="NCBI Taxonomy" id="600"/>
    <lineage>
        <taxon>Bacteria</taxon>
        <taxon>Pseudomonadati</taxon>
        <taxon>Pseudomonadota</taxon>
        <taxon>Gammaproteobacteria</taxon>
        <taxon>Enterobacterales</taxon>
        <taxon>Enterobacteriaceae</taxon>
        <taxon>Salmonella</taxon>
    </lineage>
</organism>
<dbReference type="GO" id="GO:0003677">
    <property type="term" value="F:DNA binding"/>
    <property type="evidence" value="ECO:0007669"/>
    <property type="project" value="UniProtKB-KW"/>
</dbReference>
<dbReference type="InterPro" id="IPR050206">
    <property type="entry name" value="FtsK/SpoIIIE/SftA"/>
</dbReference>
<dbReference type="InterPro" id="IPR018541">
    <property type="entry name" value="Ftsk_gamma"/>
</dbReference>
<dbReference type="RefSeq" id="WP_017465601.1">
    <property type="nucleotide sequence ID" value="NZ_CP012513.1"/>
</dbReference>
<dbReference type="GO" id="GO:0071236">
    <property type="term" value="P:cellular response to antibiotic"/>
    <property type="evidence" value="ECO:0007669"/>
    <property type="project" value="UniProtKB-ARBA"/>
</dbReference>
<feature type="transmembrane region" description="Helical" evidence="17">
    <location>
        <begin position="110"/>
        <end position="131"/>
    </location>
</feature>
<evidence type="ECO:0000313" key="22">
    <source>
        <dbReference type="EMBL" id="ECA2696191.1"/>
    </source>
</evidence>
<feature type="domain" description="FtsK" evidence="18">
    <location>
        <begin position="965"/>
        <end position="1178"/>
    </location>
</feature>
<evidence type="ECO:0000256" key="3">
    <source>
        <dbReference type="ARBA" id="ARBA00020887"/>
    </source>
</evidence>
<dbReference type="Gene3D" id="3.30.980.40">
    <property type="match status" value="1"/>
</dbReference>
<dbReference type="GO" id="GO:0007059">
    <property type="term" value="P:chromosome segregation"/>
    <property type="evidence" value="ECO:0007669"/>
    <property type="project" value="UniProtKB-KW"/>
</dbReference>
<dbReference type="GO" id="GO:0051301">
    <property type="term" value="P:cell division"/>
    <property type="evidence" value="ECO:0007669"/>
    <property type="project" value="UniProtKB-KW"/>
</dbReference>
<evidence type="ECO:0000313" key="39">
    <source>
        <dbReference type="Proteomes" id="UP000315348"/>
    </source>
</evidence>
<reference evidence="38 39" key="6">
    <citation type="submission" date="2019-06" db="EMBL/GenBank/DDBJ databases">
        <title>Dissemination of IncN Plasmid Carrying mphA, oqxAB and blaCTX-M-14/blaCTX-M-65 in Extensively Drug-Resistant Salmonella enterica serovar Indiana ST17 Isolated from Humans and Retail Foods in Shanghai, China.</title>
        <authorList>
            <person name="Zhang Z."/>
        </authorList>
    </citation>
    <scope>NUCLEOTIDE SEQUENCE [LARGE SCALE GENOMIC DNA]</scope>
    <source>
        <strain evidence="38 39">SH11G0791</strain>
    </source>
</reference>
<keyword evidence="11 17" id="KW-1133">Transmembrane helix</keyword>
<dbReference type="EMBL" id="DAAWDW010000011">
    <property type="protein sequence ID" value="HAF7475093.1"/>
    <property type="molecule type" value="Genomic_DNA"/>
</dbReference>
<evidence type="ECO:0000256" key="15">
    <source>
        <dbReference type="PROSITE-ProRule" id="PRU00289"/>
    </source>
</evidence>
<evidence type="ECO:0000256" key="13">
    <source>
        <dbReference type="ARBA" id="ARBA00023136"/>
    </source>
</evidence>
<dbReference type="EMBL" id="AAHTVF010000020">
    <property type="protein sequence ID" value="ECA2696191.1"/>
    <property type="molecule type" value="Genomic_DNA"/>
</dbReference>
<keyword evidence="13 17" id="KW-0472">Membrane</keyword>
<dbReference type="SUPFAM" id="SSF52540">
    <property type="entry name" value="P-loop containing nucleoside triphosphate hydrolases"/>
    <property type="match status" value="1"/>
</dbReference>
<protein>
    <recommendedName>
        <fullName evidence="3">DNA translocase FtsK</fullName>
    </recommendedName>
</protein>
<dbReference type="EMBL" id="DAASZJ010000030">
    <property type="protein sequence ID" value="HAE7654464.1"/>
    <property type="molecule type" value="Genomic_DNA"/>
</dbReference>
<evidence type="ECO:0000256" key="12">
    <source>
        <dbReference type="ARBA" id="ARBA00023125"/>
    </source>
</evidence>
<evidence type="ECO:0000256" key="2">
    <source>
        <dbReference type="ARBA" id="ARBA00006474"/>
    </source>
</evidence>
<dbReference type="EMBL" id="AAHOGM010000039">
    <property type="protein sequence ID" value="EBY5099138.1"/>
    <property type="molecule type" value="Genomic_DNA"/>
</dbReference>
<proteinExistence type="inferred from homology"/>